<gene>
    <name evidence="2" type="ORF">ACFQO7_16990</name>
</gene>
<evidence type="ECO:0000313" key="2">
    <source>
        <dbReference type="EMBL" id="MFC7244171.1"/>
    </source>
</evidence>
<evidence type="ECO:0000256" key="1">
    <source>
        <dbReference type="SAM" id="SignalP"/>
    </source>
</evidence>
<accession>A0ABW2GW19</accession>
<protein>
    <recommendedName>
        <fullName evidence="4">Lipoprotein LpqN</fullName>
    </recommendedName>
</protein>
<dbReference type="RefSeq" id="WP_376807231.1">
    <property type="nucleotide sequence ID" value="NZ_JBHTAC010000015.1"/>
</dbReference>
<keyword evidence="3" id="KW-1185">Reference proteome</keyword>
<feature type="chain" id="PRO_5045810977" description="Lipoprotein LpqN" evidence="1">
    <location>
        <begin position="36"/>
        <end position="199"/>
    </location>
</feature>
<dbReference type="EMBL" id="JBHTAC010000015">
    <property type="protein sequence ID" value="MFC7244171.1"/>
    <property type="molecule type" value="Genomic_DNA"/>
</dbReference>
<evidence type="ECO:0000313" key="3">
    <source>
        <dbReference type="Proteomes" id="UP001596392"/>
    </source>
</evidence>
<feature type="signal peptide" evidence="1">
    <location>
        <begin position="1"/>
        <end position="35"/>
    </location>
</feature>
<proteinExistence type="predicted"/>
<name>A0ABW2GW19_9ACTN</name>
<reference evidence="3" key="1">
    <citation type="journal article" date="2019" name="Int. J. Syst. Evol. Microbiol.">
        <title>The Global Catalogue of Microorganisms (GCM) 10K type strain sequencing project: providing services to taxonomists for standard genome sequencing and annotation.</title>
        <authorList>
            <consortium name="The Broad Institute Genomics Platform"/>
            <consortium name="The Broad Institute Genome Sequencing Center for Infectious Disease"/>
            <person name="Wu L."/>
            <person name="Ma J."/>
        </authorList>
    </citation>
    <scope>NUCLEOTIDE SEQUENCE [LARGE SCALE GENOMIC DNA]</scope>
    <source>
        <strain evidence="3">CGMCC 1.9106</strain>
    </source>
</reference>
<dbReference type="Proteomes" id="UP001596392">
    <property type="component" value="Unassembled WGS sequence"/>
</dbReference>
<organism evidence="2 3">
    <name type="scientific">Catellatospora aurea</name>
    <dbReference type="NCBI Taxonomy" id="1337874"/>
    <lineage>
        <taxon>Bacteria</taxon>
        <taxon>Bacillati</taxon>
        <taxon>Actinomycetota</taxon>
        <taxon>Actinomycetes</taxon>
        <taxon>Micromonosporales</taxon>
        <taxon>Micromonosporaceae</taxon>
        <taxon>Catellatospora</taxon>
    </lineage>
</organism>
<comment type="caution">
    <text evidence="2">The sequence shown here is derived from an EMBL/GenBank/DDBJ whole genome shotgun (WGS) entry which is preliminary data.</text>
</comment>
<keyword evidence="1" id="KW-0732">Signal</keyword>
<sequence length="199" mass="19939">MNARVAKAGWGRAAVLWAAAFGVLVLPACTTPVTSATVPQAAAPSATGALLPRNVVIPLSAVQGFFPEISQELATGWNSTASGSPTATRSVAYTNSDGTKKVTISADEYATAADAAAGYQKAVELSNAVPDVKAVPAPNLGEQAFAGSVTKDGQTHVGVGVLDGTMVLGATTAGYDANPENIAKLMAVVAAEVAAVKNR</sequence>
<evidence type="ECO:0008006" key="4">
    <source>
        <dbReference type="Google" id="ProtNLM"/>
    </source>
</evidence>